<reference evidence="2 3" key="1">
    <citation type="submission" date="2019-03" db="EMBL/GenBank/DDBJ databases">
        <title>Nematode-trapping fungi genome.</title>
        <authorList>
            <person name="Vidal-Diez De Ulzurrun G."/>
        </authorList>
    </citation>
    <scope>NUCLEOTIDE SEQUENCE [LARGE SCALE GENOMIC DNA]</scope>
    <source>
        <strain evidence="2 3">TWF154</strain>
    </source>
</reference>
<evidence type="ECO:0000256" key="1">
    <source>
        <dbReference type="SAM" id="SignalP"/>
    </source>
</evidence>
<dbReference type="AlphaFoldDB" id="A0A8H2DTU1"/>
<protein>
    <recommendedName>
        <fullName evidence="4">VWFD domain-containing protein</fullName>
    </recommendedName>
</protein>
<evidence type="ECO:0008006" key="4">
    <source>
        <dbReference type="Google" id="ProtNLM"/>
    </source>
</evidence>
<dbReference type="GO" id="GO:0004623">
    <property type="term" value="F:phospholipase A2 activity"/>
    <property type="evidence" value="ECO:0007669"/>
    <property type="project" value="InterPro"/>
</dbReference>
<dbReference type="GO" id="GO:0006644">
    <property type="term" value="P:phospholipid metabolic process"/>
    <property type="evidence" value="ECO:0007669"/>
    <property type="project" value="InterPro"/>
</dbReference>
<name>A0A8H2DTU1_ORBOL</name>
<dbReference type="InterPro" id="IPR036444">
    <property type="entry name" value="PLipase_A2_dom_sf"/>
</dbReference>
<feature type="chain" id="PRO_5034123620" description="VWFD domain-containing protein" evidence="1">
    <location>
        <begin position="24"/>
        <end position="790"/>
    </location>
</feature>
<keyword evidence="1" id="KW-0732">Signal</keyword>
<gene>
    <name evidence="2" type="ORF">EYR41_010875</name>
</gene>
<comment type="caution">
    <text evidence="2">The sequence shown here is derived from an EMBL/GenBank/DDBJ whole genome shotgun (WGS) entry which is preliminary data.</text>
</comment>
<dbReference type="Gene3D" id="1.20.90.10">
    <property type="entry name" value="Phospholipase A2 domain"/>
    <property type="match status" value="1"/>
</dbReference>
<accession>A0A8H2DTU1</accession>
<proteinExistence type="predicted"/>
<dbReference type="Proteomes" id="UP000297595">
    <property type="component" value="Unassembled WGS sequence"/>
</dbReference>
<feature type="signal peptide" evidence="1">
    <location>
        <begin position="1"/>
        <end position="23"/>
    </location>
</feature>
<organism evidence="2 3">
    <name type="scientific">Orbilia oligospora</name>
    <name type="common">Nematode-trapping fungus</name>
    <name type="synonym">Arthrobotrys oligospora</name>
    <dbReference type="NCBI Taxonomy" id="2813651"/>
    <lineage>
        <taxon>Eukaryota</taxon>
        <taxon>Fungi</taxon>
        <taxon>Dikarya</taxon>
        <taxon>Ascomycota</taxon>
        <taxon>Pezizomycotina</taxon>
        <taxon>Orbiliomycetes</taxon>
        <taxon>Orbiliales</taxon>
        <taxon>Orbiliaceae</taxon>
        <taxon>Orbilia</taxon>
    </lineage>
</organism>
<evidence type="ECO:0000313" key="3">
    <source>
        <dbReference type="Proteomes" id="UP000297595"/>
    </source>
</evidence>
<dbReference type="EMBL" id="SOZJ01000007">
    <property type="protein sequence ID" value="TGJ64843.1"/>
    <property type="molecule type" value="Genomic_DNA"/>
</dbReference>
<dbReference type="PROSITE" id="PS51257">
    <property type="entry name" value="PROKAR_LIPOPROTEIN"/>
    <property type="match status" value="1"/>
</dbReference>
<dbReference type="GO" id="GO:0050482">
    <property type="term" value="P:arachidonate secretion"/>
    <property type="evidence" value="ECO:0007669"/>
    <property type="project" value="InterPro"/>
</dbReference>
<sequence>MVRLHTNGLPVSVLLSLLLPALASCAGTTLKCSKNNTVRAVMSRSRTIAASSPESYASLSAMCHCLVSEGNKGASANYAACQLDAALLSYPADQIAIACVCQPVDTISITITSTTSSTTTTEATSSIKCNRDLLFRGLLQGGAAASFFCQSYTTAPATAGQAYPNYLTSYSGTPSRISSACTCISLSPAPSLSTITTTSMTSTTKNAPPAPTLKCVENNTVRQIMRVSRTIAASSSESAADLHSMCRCLVRQGNRGAAAEYDRCWINSGLSAYSPDQIASACVCQPVESIASVDTSISTPTSTYNPPAPSSYEGCMADPGNPDLVWKLLEPEHGIPLLRDGKYLKVPTEVTEGIPEFKFKKIPGLLPGTYDVVLGEEYVAVEDSGRVSFQLKSSGPDYITDNGVTFITSIFSYSCDGVLKIGLPGIIEYEFGLIDGYLYAQPIVTDLNNPLRMRRRDVATREKILQLSRLHRLNPLSMIVAPSYTIASQLGRYPRCPSRPVGLEATLKPGAPPPSSNGCGDNSFFGQFVPNYIFKPCCDEHDFCFDDCAQGFDRCNELFLSCNQIQCRLKYPSDNILTLDPLFRWGCYELADLYDFAVSSPRGADTFREGNSNRCDCNCPQYNADCGGTCTPIINTANNCGSCGNVCASGLCNFNVCYDPPPSTSEDPCDDSNMFDFEVVLVDGKDYIQSGAGYVRFTTDIKKDCCKGCHERDNCVAWQWFPIGGPDKCMHMLPSWEGTQKFGQPYPSMCPAGGNKAEFFHNENGVGLFFVEPGPCAVWEGSPFTKRRFV</sequence>
<evidence type="ECO:0000313" key="2">
    <source>
        <dbReference type="EMBL" id="TGJ64843.1"/>
    </source>
</evidence>